<protein>
    <submittedName>
        <fullName evidence="2">Uncharacterized protein</fullName>
    </submittedName>
</protein>
<dbReference type="AlphaFoldDB" id="A0A6J5G207"/>
<feature type="region of interest" description="Disordered" evidence="1">
    <location>
        <begin position="1"/>
        <end position="20"/>
    </location>
</feature>
<sequence length="124" mass="14308">MARVLLSRPDTPYGKRKFQGQESRSTEWIGKFNTRVQTLLSYSHGDMGERQNLRETLHFEPDAQKFWVEMFNAVEGLMAENGAFENEREFANRYGEHVARLSALRQRGQRAHLRCASSVRSGTS</sequence>
<reference evidence="2 3" key="1">
    <citation type="submission" date="2020-04" db="EMBL/GenBank/DDBJ databases">
        <authorList>
            <person name="De Canck E."/>
        </authorList>
    </citation>
    <scope>NUCLEOTIDE SEQUENCE [LARGE SCALE GENOMIC DNA]</scope>
    <source>
        <strain evidence="2 3">LMG 27177</strain>
    </source>
</reference>
<evidence type="ECO:0000313" key="2">
    <source>
        <dbReference type="EMBL" id="CAB3791783.1"/>
    </source>
</evidence>
<gene>
    <name evidence="2" type="ORF">LMG27177_03090</name>
</gene>
<evidence type="ECO:0000313" key="3">
    <source>
        <dbReference type="Proteomes" id="UP000494252"/>
    </source>
</evidence>
<dbReference type="EMBL" id="CADIKI010000008">
    <property type="protein sequence ID" value="CAB3791783.1"/>
    <property type="molecule type" value="Genomic_DNA"/>
</dbReference>
<dbReference type="InterPro" id="IPR025048">
    <property type="entry name" value="DUF3987"/>
</dbReference>
<dbReference type="Pfam" id="PF13148">
    <property type="entry name" value="DUF3987"/>
    <property type="match status" value="1"/>
</dbReference>
<organism evidence="2 3">
    <name type="scientific">Paraburkholderia fynbosensis</name>
    <dbReference type="NCBI Taxonomy" id="1200993"/>
    <lineage>
        <taxon>Bacteria</taxon>
        <taxon>Pseudomonadati</taxon>
        <taxon>Pseudomonadota</taxon>
        <taxon>Betaproteobacteria</taxon>
        <taxon>Burkholderiales</taxon>
        <taxon>Burkholderiaceae</taxon>
        <taxon>Paraburkholderia</taxon>
    </lineage>
</organism>
<dbReference type="Proteomes" id="UP000494252">
    <property type="component" value="Unassembled WGS sequence"/>
</dbReference>
<keyword evidence="3" id="KW-1185">Reference proteome</keyword>
<name>A0A6J5G207_9BURK</name>
<proteinExistence type="predicted"/>
<evidence type="ECO:0000256" key="1">
    <source>
        <dbReference type="SAM" id="MobiDB-lite"/>
    </source>
</evidence>
<accession>A0A6J5G207</accession>